<evidence type="ECO:0000313" key="3">
    <source>
        <dbReference type="EMBL" id="CAI76817.1"/>
    </source>
</evidence>
<dbReference type="InParanoid" id="Q4U8N6"/>
<dbReference type="GO" id="GO:1990380">
    <property type="term" value="F:K48-linked deubiquitinase activity"/>
    <property type="evidence" value="ECO:0007669"/>
    <property type="project" value="InterPro"/>
</dbReference>
<keyword evidence="4" id="KW-1185">Reference proteome</keyword>
<organism evidence="3 4">
    <name type="scientific">Theileria annulata</name>
    <dbReference type="NCBI Taxonomy" id="5874"/>
    <lineage>
        <taxon>Eukaryota</taxon>
        <taxon>Sar</taxon>
        <taxon>Alveolata</taxon>
        <taxon>Apicomplexa</taxon>
        <taxon>Aconoidasida</taxon>
        <taxon>Piroplasmida</taxon>
        <taxon>Theileriidae</taxon>
        <taxon>Theileria</taxon>
    </lineage>
</organism>
<reference evidence="3 4" key="1">
    <citation type="journal article" date="2005" name="Science">
        <title>Genome of the host-cell transforming parasite Theileria annulata compared with T. parva.</title>
        <authorList>
            <person name="Pain A."/>
            <person name="Renauld H."/>
            <person name="Berriman M."/>
            <person name="Murphy L."/>
            <person name="Yeats C.A."/>
            <person name="Weir W."/>
            <person name="Kerhornou A."/>
            <person name="Aslett M."/>
            <person name="Bishop R."/>
            <person name="Bouchier C."/>
            <person name="Cochet M."/>
            <person name="Coulson R.M.R."/>
            <person name="Cronin A."/>
            <person name="de Villiers E.P."/>
            <person name="Fraser A."/>
            <person name="Fosker N."/>
            <person name="Gardner M."/>
            <person name="Goble A."/>
            <person name="Griffiths-Jones S."/>
            <person name="Harris D.E."/>
            <person name="Katzer F."/>
            <person name="Larke N."/>
            <person name="Lord A."/>
            <person name="Maser P."/>
            <person name="McKellar S."/>
            <person name="Mooney P."/>
            <person name="Morton F."/>
            <person name="Nene V."/>
            <person name="O'Neil S."/>
            <person name="Price C."/>
            <person name="Quail M.A."/>
            <person name="Rabbinowitsch E."/>
            <person name="Rawlings N.D."/>
            <person name="Rutter S."/>
            <person name="Saunders D."/>
            <person name="Seeger K."/>
            <person name="Shah T."/>
            <person name="Squares R."/>
            <person name="Squares S."/>
            <person name="Tivey A."/>
            <person name="Walker A.R."/>
            <person name="Woodward J."/>
            <person name="Dobbelaere D.A.E."/>
            <person name="Langsley G."/>
            <person name="Rajandream M.A."/>
            <person name="McKeever D."/>
            <person name="Shiels B."/>
            <person name="Tait A."/>
            <person name="Barrell B.G."/>
            <person name="Hall N."/>
        </authorList>
    </citation>
    <scope>NUCLEOTIDE SEQUENCE [LARGE SCALE GENOMIC DNA]</scope>
    <source>
        <strain evidence="4">Ankara</strain>
    </source>
</reference>
<dbReference type="Pfam" id="PF13898">
    <property type="entry name" value="MINDY-3_4_CD"/>
    <property type="match status" value="1"/>
</dbReference>
<dbReference type="GeneID" id="3863310"/>
<sequence>MDDIYEYNDSNSYDKDSNFDEDLNEAIKQSLQDYREGVDDRVDNSGSHYLNFNPDGTYFLSNVTSKGPDDTFDPTQILDIVLFYFKEYINSINDSAVSSRFPRTTSQGDFSTSEAPNTSSADVISSVVLSDLSSLLFGKDSCRLILDHEIRAWCNQGFVNDPNSVLFWGLTQMNNGCCGVLASIQSFMLRSLLFNHSIFADFSFLLQSKDEDEALILFTDLFFNYITMRFPDFPKEFLYIIPLVESCCNVLYNSTENSSYKVILFEDLKENADALAHLISENSCTLRSFDNINSVANYLVRNFEKLTGPLGVVSLVLSVISTRTLEKVKEDMDDPTQPLLTSFGHCSQELVNLFLHGRAVSNVFNGDKLFEGDSSQSVVLKGITSQNTLGFLTDLEAMRLYKVGSFYKNPMVPIWVVCSSNHYTVLFGLDGTACFFSRLEMIEQSLVEEWSKLDAEDNKYIPVKSLSRLLALLGIPDMLQDAISSMDVDSGIVLWTNMLEWYKSKVFSQHESQGEDLTTLTLFHYNGKEHKDPLQKVSIVKNFEFNPEIGLISPEIDATIVGSCPDEDKQTAKVVWTRWPKTSVKCSPIKTRN</sequence>
<dbReference type="AlphaFoldDB" id="Q4U8N6"/>
<dbReference type="GO" id="GO:0004843">
    <property type="term" value="F:cysteine-type deubiquitinase activity"/>
    <property type="evidence" value="ECO:0007669"/>
    <property type="project" value="UniProtKB-EC"/>
</dbReference>
<dbReference type="RefSeq" id="XP_953442.1">
    <property type="nucleotide sequence ID" value="XM_948349.1"/>
</dbReference>
<evidence type="ECO:0000313" key="4">
    <source>
        <dbReference type="Proteomes" id="UP000001950"/>
    </source>
</evidence>
<dbReference type="FunCoup" id="Q4U8N6">
    <property type="interactions" value="1"/>
</dbReference>
<dbReference type="OrthoDB" id="10263628at2759"/>
<dbReference type="Proteomes" id="UP000001950">
    <property type="component" value="Chromosome 4"/>
</dbReference>
<dbReference type="PANTHER" id="PTHR12473:SF8">
    <property type="entry name" value="UBIQUITIN CARBOXYL-TERMINAL HYDROLASE MINDY-4-RELATED"/>
    <property type="match status" value="1"/>
</dbReference>
<dbReference type="VEuPathDB" id="PiroplasmaDB:TA09860"/>
<dbReference type="InterPro" id="IPR025257">
    <property type="entry name" value="MINDY-3/4_CD"/>
</dbReference>
<dbReference type="SMART" id="SM01174">
    <property type="entry name" value="DUF4205"/>
    <property type="match status" value="1"/>
</dbReference>
<evidence type="ECO:0000256" key="1">
    <source>
        <dbReference type="ARBA" id="ARBA00011074"/>
    </source>
</evidence>
<dbReference type="OMA" id="WTRWPKT"/>
<proteinExistence type="inferred from homology"/>
<feature type="domain" description="Deubiquitinating enzyme MINDY-3/4 conserved" evidence="2">
    <location>
        <begin position="133"/>
        <end position="500"/>
    </location>
</feature>
<protein>
    <recommendedName>
        <fullName evidence="2">Deubiquitinating enzyme MINDY-3/4 conserved domain-containing protein</fullName>
    </recommendedName>
</protein>
<accession>Q4U8N6</accession>
<evidence type="ECO:0000259" key="2">
    <source>
        <dbReference type="SMART" id="SM01174"/>
    </source>
</evidence>
<comment type="similarity">
    <text evidence="1">Belongs to the MINDY deubiquitinase family. FAM188 subfamily.</text>
</comment>
<dbReference type="InterPro" id="IPR039785">
    <property type="entry name" value="MINY3/4"/>
</dbReference>
<dbReference type="PANTHER" id="PTHR12473">
    <property type="entry name" value="UBIQUITIN CARBOXYL-TERMINAL HYDROLASE MINDY-4-RELATED"/>
    <property type="match status" value="1"/>
</dbReference>
<name>Q4U8N6_THEAN</name>
<dbReference type="GO" id="GO:0071108">
    <property type="term" value="P:protein K48-linked deubiquitination"/>
    <property type="evidence" value="ECO:0007669"/>
    <property type="project" value="InterPro"/>
</dbReference>
<dbReference type="GO" id="GO:0006508">
    <property type="term" value="P:proteolysis"/>
    <property type="evidence" value="ECO:0007669"/>
    <property type="project" value="UniProtKB-KW"/>
</dbReference>
<dbReference type="EMBL" id="CR940353">
    <property type="protein sequence ID" value="CAI76817.1"/>
    <property type="molecule type" value="Genomic_DNA"/>
</dbReference>
<dbReference type="eggNOG" id="KOG2871">
    <property type="taxonomic scope" value="Eukaryota"/>
</dbReference>
<dbReference type="KEGG" id="tan:TA09860"/>
<gene>
    <name evidence="3" type="ORF">TA09860</name>
</gene>